<evidence type="ECO:0000313" key="6">
    <source>
        <dbReference type="EMBL" id="GAF70076.1"/>
    </source>
</evidence>
<evidence type="ECO:0000256" key="3">
    <source>
        <dbReference type="ARBA" id="ARBA00022801"/>
    </source>
</evidence>
<dbReference type="PANTHER" id="PTHR17224:SF1">
    <property type="entry name" value="PEPTIDYL-TRNA HYDROLASE"/>
    <property type="match status" value="1"/>
</dbReference>
<comment type="similarity">
    <text evidence="5">Belongs to the PTH family.</text>
</comment>
<dbReference type="PROSITE" id="PS01195">
    <property type="entry name" value="PEPT_TRNA_HYDROL_1"/>
    <property type="match status" value="1"/>
</dbReference>
<dbReference type="InterPro" id="IPR036416">
    <property type="entry name" value="Pept_tRNA_hydro_sf"/>
</dbReference>
<dbReference type="FunFam" id="3.40.50.1470:FF:000001">
    <property type="entry name" value="Peptidyl-tRNA hydrolase"/>
    <property type="match status" value="1"/>
</dbReference>
<dbReference type="NCBIfam" id="TIGR00447">
    <property type="entry name" value="pth"/>
    <property type="match status" value="1"/>
</dbReference>
<dbReference type="CDD" id="cd00462">
    <property type="entry name" value="PTH"/>
    <property type="match status" value="1"/>
</dbReference>
<gene>
    <name evidence="6" type="ORF">S01H1_02648</name>
</gene>
<evidence type="ECO:0000256" key="1">
    <source>
        <dbReference type="ARBA" id="ARBA00013260"/>
    </source>
</evidence>
<reference evidence="6" key="1">
    <citation type="journal article" date="2014" name="Front. Microbiol.">
        <title>High frequency of phylogenetically diverse reductive dehalogenase-homologous genes in deep subseafloor sedimentary metagenomes.</title>
        <authorList>
            <person name="Kawai M."/>
            <person name="Futagami T."/>
            <person name="Toyoda A."/>
            <person name="Takaki Y."/>
            <person name="Nishi S."/>
            <person name="Hori S."/>
            <person name="Arai W."/>
            <person name="Tsubouchi T."/>
            <person name="Morono Y."/>
            <person name="Uchiyama I."/>
            <person name="Ito T."/>
            <person name="Fujiyama A."/>
            <person name="Inagaki F."/>
            <person name="Takami H."/>
        </authorList>
    </citation>
    <scope>NUCLEOTIDE SEQUENCE</scope>
    <source>
        <strain evidence="6">Expedition CK06-06</strain>
    </source>
</reference>
<dbReference type="AlphaFoldDB" id="X0S4C5"/>
<comment type="caution">
    <text evidence="6">The sequence shown here is derived from an EMBL/GenBank/DDBJ whole genome shotgun (WGS) entry which is preliminary data.</text>
</comment>
<proteinExistence type="inferred from homology"/>
<keyword evidence="4" id="KW-0694">RNA-binding</keyword>
<dbReference type="Gene3D" id="3.40.50.1470">
    <property type="entry name" value="Peptidyl-tRNA hydrolase"/>
    <property type="match status" value="1"/>
</dbReference>
<accession>X0S4C5</accession>
<dbReference type="Pfam" id="PF01195">
    <property type="entry name" value="Pept_tRNA_hydro"/>
    <property type="match status" value="1"/>
</dbReference>
<dbReference type="HAMAP" id="MF_00083">
    <property type="entry name" value="Pept_tRNA_hydro_bact"/>
    <property type="match status" value="1"/>
</dbReference>
<evidence type="ECO:0000256" key="2">
    <source>
        <dbReference type="ARBA" id="ARBA00022555"/>
    </source>
</evidence>
<dbReference type="EC" id="3.1.1.29" evidence="1"/>
<dbReference type="GO" id="GO:0004045">
    <property type="term" value="F:peptidyl-tRNA hydrolase activity"/>
    <property type="evidence" value="ECO:0007669"/>
    <property type="project" value="UniProtKB-EC"/>
</dbReference>
<sequence>MKIVVGLGNPGLKYEFNRHNIGFRIVDSLARNIEIEFKKVKSYYSLISRGMINNHKVMLVKPQTFMNLSGRAVSKVVSYYKIPLQGLLIVYDDLNLELGQVRIRKKGSAGGHKGIESIMQYLNSEEIPRLRIGIGNPSVNFNFNCMSYVLSNYNNNEKDKIEEVIQLSTEAIKTVIEDGFEKAMRKYNRKLIEP</sequence>
<organism evidence="6">
    <name type="scientific">marine sediment metagenome</name>
    <dbReference type="NCBI Taxonomy" id="412755"/>
    <lineage>
        <taxon>unclassified sequences</taxon>
        <taxon>metagenomes</taxon>
        <taxon>ecological metagenomes</taxon>
    </lineage>
</organism>
<evidence type="ECO:0000256" key="5">
    <source>
        <dbReference type="ARBA" id="ARBA00038063"/>
    </source>
</evidence>
<dbReference type="SUPFAM" id="SSF53178">
    <property type="entry name" value="Peptidyl-tRNA hydrolase-like"/>
    <property type="match status" value="1"/>
</dbReference>
<dbReference type="EMBL" id="BARS01001312">
    <property type="protein sequence ID" value="GAF70076.1"/>
    <property type="molecule type" value="Genomic_DNA"/>
</dbReference>
<dbReference type="PANTHER" id="PTHR17224">
    <property type="entry name" value="PEPTIDYL-TRNA HYDROLASE"/>
    <property type="match status" value="1"/>
</dbReference>
<keyword evidence="3" id="KW-0378">Hydrolase</keyword>
<dbReference type="GO" id="GO:0000049">
    <property type="term" value="F:tRNA binding"/>
    <property type="evidence" value="ECO:0007669"/>
    <property type="project" value="UniProtKB-KW"/>
</dbReference>
<keyword evidence="2" id="KW-0820">tRNA-binding</keyword>
<evidence type="ECO:0000256" key="4">
    <source>
        <dbReference type="ARBA" id="ARBA00022884"/>
    </source>
</evidence>
<name>X0S4C5_9ZZZZ</name>
<protein>
    <recommendedName>
        <fullName evidence="1">peptidyl-tRNA hydrolase</fullName>
        <ecNumber evidence="1">3.1.1.29</ecNumber>
    </recommendedName>
</protein>
<dbReference type="InterPro" id="IPR001328">
    <property type="entry name" value="Pept_tRNA_hydro"/>
</dbReference>
<dbReference type="InterPro" id="IPR018171">
    <property type="entry name" value="Pept_tRNA_hydro_CS"/>
</dbReference>